<evidence type="ECO:0000256" key="3">
    <source>
        <dbReference type="ARBA" id="ARBA00022475"/>
    </source>
</evidence>
<dbReference type="Proteomes" id="UP000003729">
    <property type="component" value="Unassembled WGS sequence"/>
</dbReference>
<dbReference type="PROSITE" id="PS50928">
    <property type="entry name" value="ABC_TM1"/>
    <property type="match status" value="1"/>
</dbReference>
<dbReference type="InterPro" id="IPR025966">
    <property type="entry name" value="OppC_N"/>
</dbReference>
<feature type="transmembrane region" description="Helical" evidence="9">
    <location>
        <begin position="144"/>
        <end position="170"/>
    </location>
</feature>
<keyword evidence="5 9" id="KW-0812">Transmembrane</keyword>
<dbReference type="InterPro" id="IPR000515">
    <property type="entry name" value="MetI-like"/>
</dbReference>
<dbReference type="InterPro" id="IPR050366">
    <property type="entry name" value="BP-dependent_transpt_permease"/>
</dbReference>
<evidence type="ECO:0000313" key="11">
    <source>
        <dbReference type="EMBL" id="EEB45102.1"/>
    </source>
</evidence>
<reference evidence="11 12" key="2">
    <citation type="submission" date="2008-10" db="EMBL/GenBank/DDBJ databases">
        <authorList>
            <person name="Fulton L."/>
            <person name="Clifton S."/>
            <person name="Fulton B."/>
            <person name="Xu J."/>
            <person name="Minx P."/>
            <person name="Pepin K.H."/>
            <person name="Johnson M."/>
            <person name="Bhonagiri V."/>
            <person name="Nash W.E."/>
            <person name="Mardis E.R."/>
            <person name="Wilson R.K."/>
        </authorList>
    </citation>
    <scope>NUCLEOTIDE SEQUENCE [LARGE SCALE GENOMIC DNA]</scope>
    <source>
        <strain evidence="11 12">DSM 30120</strain>
    </source>
</reference>
<dbReference type="GO" id="GO:0005886">
    <property type="term" value="C:plasma membrane"/>
    <property type="evidence" value="ECO:0007669"/>
    <property type="project" value="UniProtKB-SubCell"/>
</dbReference>
<dbReference type="EMBL" id="ABXW01000053">
    <property type="protein sequence ID" value="EEB45102.1"/>
    <property type="molecule type" value="Genomic_DNA"/>
</dbReference>
<dbReference type="PANTHER" id="PTHR43386:SF5">
    <property type="entry name" value="PUTRESCINE EXPORT SYSTEM PERMEASE PROTEIN SAPC"/>
    <property type="match status" value="1"/>
</dbReference>
<evidence type="ECO:0000256" key="4">
    <source>
        <dbReference type="ARBA" id="ARBA00022519"/>
    </source>
</evidence>
<dbReference type="CDD" id="cd06261">
    <property type="entry name" value="TM_PBP2"/>
    <property type="match status" value="1"/>
</dbReference>
<protein>
    <submittedName>
        <fullName evidence="11">Peptide transport system permease protein SapC</fullName>
    </submittedName>
</protein>
<reference evidence="11 12" key="1">
    <citation type="submission" date="2008-10" db="EMBL/GenBank/DDBJ databases">
        <title>Draft genome sequence of Providencia alcalifaciens (DSM 30120).</title>
        <authorList>
            <person name="Sudarsanam P."/>
            <person name="Ley R."/>
            <person name="Guruge J."/>
            <person name="Turnbaugh P.J."/>
            <person name="Mahowald M."/>
            <person name="Liep D."/>
            <person name="Gordon J."/>
        </authorList>
    </citation>
    <scope>NUCLEOTIDE SEQUENCE [LARGE SCALE GENOMIC DNA]</scope>
    <source>
        <strain evidence="11 12">DSM 30120</strain>
    </source>
</reference>
<evidence type="ECO:0000256" key="5">
    <source>
        <dbReference type="ARBA" id="ARBA00022692"/>
    </source>
</evidence>
<dbReference type="PANTHER" id="PTHR43386">
    <property type="entry name" value="OLIGOPEPTIDE TRANSPORT SYSTEM PERMEASE PROTEIN APPC"/>
    <property type="match status" value="1"/>
</dbReference>
<evidence type="ECO:0000256" key="6">
    <source>
        <dbReference type="ARBA" id="ARBA00022989"/>
    </source>
</evidence>
<dbReference type="PRINTS" id="PR00173">
    <property type="entry name" value="EDTRNSPORT"/>
</dbReference>
<evidence type="ECO:0000256" key="7">
    <source>
        <dbReference type="ARBA" id="ARBA00023136"/>
    </source>
</evidence>
<keyword evidence="4" id="KW-0997">Cell inner membrane</keyword>
<sequence>MSSDNFYREQKMPSPTRVVWNIFSSDVLAMIGFFGVLFLIILCFVGPYLAPYAIDQQFLGYQITPPSWSHYGEVAFFFGTDDLGRDILSRLLIGTKSTFGSALLVTIIATIVGLVLGCLAGMTRGLKSVVFNHVLDTLLSIPSLLLAIIVVAFMGASLTNAMLAICLALIPRMVRTIYVAVHDELDKEYIVAARLDGASNIFILWYTVLPNITPILVTELTRALSIAILDIAALGFLDLGAQLPSSEWGAMLGDTLELIYVAPWTVILPGVAIMSSVLFVNLLGDGLHRAINSGVE</sequence>
<feature type="transmembrane region" description="Helical" evidence="9">
    <location>
        <begin position="220"/>
        <end position="241"/>
    </location>
</feature>
<gene>
    <name evidence="11" type="primary">sapC</name>
    <name evidence="11" type="ORF">PROVALCAL_03129</name>
</gene>
<feature type="transmembrane region" description="Helical" evidence="9">
    <location>
        <begin position="27"/>
        <end position="50"/>
    </location>
</feature>
<keyword evidence="7 9" id="KW-0472">Membrane</keyword>
<keyword evidence="3" id="KW-1003">Cell membrane</keyword>
<dbReference type="eggNOG" id="COG4171">
    <property type="taxonomic scope" value="Bacteria"/>
</dbReference>
<accession>B6XID9</accession>
<dbReference type="SUPFAM" id="SSF161098">
    <property type="entry name" value="MetI-like"/>
    <property type="match status" value="1"/>
</dbReference>
<comment type="similarity">
    <text evidence="8">Belongs to the binding-protein-dependent transport system permease family. OppBC subfamily.</text>
</comment>
<evidence type="ECO:0000256" key="1">
    <source>
        <dbReference type="ARBA" id="ARBA00004429"/>
    </source>
</evidence>
<dbReference type="GeneID" id="57294012"/>
<dbReference type="Pfam" id="PF00528">
    <property type="entry name" value="BPD_transp_1"/>
    <property type="match status" value="1"/>
</dbReference>
<dbReference type="AlphaFoldDB" id="B6XID9"/>
<dbReference type="Pfam" id="PF12911">
    <property type="entry name" value="OppC_N"/>
    <property type="match status" value="1"/>
</dbReference>
<dbReference type="GO" id="GO:0055085">
    <property type="term" value="P:transmembrane transport"/>
    <property type="evidence" value="ECO:0007669"/>
    <property type="project" value="InterPro"/>
</dbReference>
<feature type="domain" description="ABC transmembrane type-1" evidence="10">
    <location>
        <begin position="99"/>
        <end position="284"/>
    </location>
</feature>
<dbReference type="RefSeq" id="WP_006660062.1">
    <property type="nucleotide sequence ID" value="NZ_ABXW01000053.1"/>
</dbReference>
<keyword evidence="2 9" id="KW-0813">Transport</keyword>
<dbReference type="InterPro" id="IPR035906">
    <property type="entry name" value="MetI-like_sf"/>
</dbReference>
<evidence type="ECO:0000256" key="2">
    <source>
        <dbReference type="ARBA" id="ARBA00022448"/>
    </source>
</evidence>
<evidence type="ECO:0000256" key="9">
    <source>
        <dbReference type="RuleBase" id="RU363032"/>
    </source>
</evidence>
<comment type="subcellular location">
    <subcellularLocation>
        <location evidence="1">Cell inner membrane</location>
        <topology evidence="1">Multi-pass membrane protein</topology>
    </subcellularLocation>
    <subcellularLocation>
        <location evidence="9">Cell membrane</location>
        <topology evidence="9">Multi-pass membrane protein</topology>
    </subcellularLocation>
</comment>
<proteinExistence type="inferred from homology"/>
<evidence type="ECO:0000259" key="10">
    <source>
        <dbReference type="PROSITE" id="PS50928"/>
    </source>
</evidence>
<dbReference type="FunFam" id="1.10.3720.10:FF:000019">
    <property type="entry name" value="Antimicrobial peptide ABC transporter permease SapC"/>
    <property type="match status" value="1"/>
</dbReference>
<dbReference type="NCBIfam" id="NF011691">
    <property type="entry name" value="PRK15111.1"/>
    <property type="match status" value="1"/>
</dbReference>
<dbReference type="Gene3D" id="1.10.3720.10">
    <property type="entry name" value="MetI-like"/>
    <property type="match status" value="1"/>
</dbReference>
<organism evidence="11 12">
    <name type="scientific">Providencia alcalifaciens DSM 30120</name>
    <dbReference type="NCBI Taxonomy" id="520999"/>
    <lineage>
        <taxon>Bacteria</taxon>
        <taxon>Pseudomonadati</taxon>
        <taxon>Pseudomonadota</taxon>
        <taxon>Gammaproteobacteria</taxon>
        <taxon>Enterobacterales</taxon>
        <taxon>Morganellaceae</taxon>
        <taxon>Providencia</taxon>
    </lineage>
</organism>
<name>B6XID9_9GAMM</name>
<keyword evidence="6 9" id="KW-1133">Transmembrane helix</keyword>
<comment type="caution">
    <text evidence="11">The sequence shown here is derived from an EMBL/GenBank/DDBJ whole genome shotgun (WGS) entry which is preliminary data.</text>
</comment>
<evidence type="ECO:0000313" key="12">
    <source>
        <dbReference type="Proteomes" id="UP000003729"/>
    </source>
</evidence>
<feature type="transmembrane region" description="Helical" evidence="9">
    <location>
        <begin position="99"/>
        <end position="123"/>
    </location>
</feature>
<feature type="transmembrane region" description="Helical" evidence="9">
    <location>
        <begin position="261"/>
        <end position="283"/>
    </location>
</feature>
<evidence type="ECO:0000256" key="8">
    <source>
        <dbReference type="ARBA" id="ARBA00024202"/>
    </source>
</evidence>